<feature type="chain" id="PRO_5042928317" evidence="1">
    <location>
        <begin position="23"/>
        <end position="461"/>
    </location>
</feature>
<dbReference type="GO" id="GO:0005509">
    <property type="term" value="F:calcium ion binding"/>
    <property type="evidence" value="ECO:0007669"/>
    <property type="project" value="InterPro"/>
</dbReference>
<keyword evidence="1" id="KW-0732">Signal</keyword>
<feature type="signal peptide" evidence="1">
    <location>
        <begin position="1"/>
        <end position="22"/>
    </location>
</feature>
<proteinExistence type="predicted"/>
<reference evidence="2" key="1">
    <citation type="submission" date="2022-10" db="EMBL/GenBank/DDBJ databases">
        <title>Sifting through the core-genome to identify putative cross-protective antigens against Riemerella anatipestifer.</title>
        <authorList>
            <person name="Zheng X."/>
            <person name="Zhang W."/>
        </authorList>
    </citation>
    <scope>NUCLEOTIDE SEQUENCE</scope>
    <source>
        <strain evidence="2">ZWRA178</strain>
    </source>
</reference>
<dbReference type="EMBL" id="JAOZYT010000043">
    <property type="protein sequence ID" value="MCW0524152.1"/>
    <property type="molecule type" value="Genomic_DNA"/>
</dbReference>
<dbReference type="SUPFAM" id="SSF103647">
    <property type="entry name" value="TSP type-3 repeat"/>
    <property type="match status" value="1"/>
</dbReference>
<dbReference type="InterPro" id="IPR028974">
    <property type="entry name" value="TSP_type-3_rpt"/>
</dbReference>
<dbReference type="RefSeq" id="WP_064969760.1">
    <property type="nucleotide sequence ID" value="NZ_CP029760.1"/>
</dbReference>
<evidence type="ECO:0000313" key="3">
    <source>
        <dbReference type="Proteomes" id="UP001207440"/>
    </source>
</evidence>
<name>A0AAP3AM22_RIEAN</name>
<gene>
    <name evidence="2" type="ORF">OKE68_07485</name>
</gene>
<dbReference type="Proteomes" id="UP001207440">
    <property type="component" value="Unassembled WGS sequence"/>
</dbReference>
<dbReference type="PROSITE" id="PS00018">
    <property type="entry name" value="EF_HAND_1"/>
    <property type="match status" value="1"/>
</dbReference>
<protein>
    <submittedName>
        <fullName evidence="2">Thrombospondin</fullName>
    </submittedName>
</protein>
<evidence type="ECO:0000256" key="1">
    <source>
        <dbReference type="SAM" id="SignalP"/>
    </source>
</evidence>
<evidence type="ECO:0000313" key="2">
    <source>
        <dbReference type="EMBL" id="MCW0524152.1"/>
    </source>
</evidence>
<organism evidence="2 3">
    <name type="scientific">Riemerella anatipestifer</name>
    <name type="common">Moraxella anatipestifer</name>
    <dbReference type="NCBI Taxonomy" id="34085"/>
    <lineage>
        <taxon>Bacteria</taxon>
        <taxon>Pseudomonadati</taxon>
        <taxon>Bacteroidota</taxon>
        <taxon>Flavobacteriia</taxon>
        <taxon>Flavobacteriales</taxon>
        <taxon>Weeksellaceae</taxon>
        <taxon>Riemerella</taxon>
    </lineage>
</organism>
<sequence length="461" mass="48479">MKQIYFIRLLFLFIVVLSPAQYSSPDSDGDGIVDFEDLDDDNDGILDIIECPKNFLANNTSTTWKGLTSTTVSYTGFPAAQAVVSSVSDKQVTYNIGQSGADNRVTSSSNVNMTITFASPVPASEIAIMINDVNANNASPNATYTIKVNGTTPNSAFGRVLLGRNQGLVSYNTATGEAEFSTGGTTASDLYIRGLTKDLMVSNINITSKGISAVTTRDVVAYSIFALATACDIDGDGVPNDLDTDSDGDGCPDAVEEADNVNIAHLAAADITTPFVAKKWSIIAKADGTISTSGTDIVSKITAANGVPEIVNTAVNNTSGIQGVAQIDTNLVGQGVNNANNASVNDRCFCTLANSSSATELDTKVGISALSRLTSESSENWPKSRKGGHIALESESKGFTITRMTTSELSAIKNPVVGMLVYDTVENCLKAYVETSTSPTVVREWKCMNKTGCPSGATYNK</sequence>
<dbReference type="AlphaFoldDB" id="A0AAP3AM22"/>
<comment type="caution">
    <text evidence="2">The sequence shown here is derived from an EMBL/GenBank/DDBJ whole genome shotgun (WGS) entry which is preliminary data.</text>
</comment>
<dbReference type="Gene3D" id="4.10.1080.10">
    <property type="entry name" value="TSP type-3 repeat"/>
    <property type="match status" value="1"/>
</dbReference>
<dbReference type="InterPro" id="IPR018247">
    <property type="entry name" value="EF_Hand_1_Ca_BS"/>
</dbReference>
<accession>A0AAP3AM22</accession>